<gene>
    <name evidence="1" type="ORF">L1987_72052</name>
</gene>
<keyword evidence="2" id="KW-1185">Reference proteome</keyword>
<evidence type="ECO:0000313" key="1">
    <source>
        <dbReference type="EMBL" id="KAI3713474.1"/>
    </source>
</evidence>
<comment type="caution">
    <text evidence="1">The sequence shown here is derived from an EMBL/GenBank/DDBJ whole genome shotgun (WGS) entry which is preliminary data.</text>
</comment>
<reference evidence="1 2" key="2">
    <citation type="journal article" date="2022" name="Mol. Ecol. Resour.">
        <title>The genomes of chicory, endive, great burdock and yacon provide insights into Asteraceae paleo-polyploidization history and plant inulin production.</title>
        <authorList>
            <person name="Fan W."/>
            <person name="Wang S."/>
            <person name="Wang H."/>
            <person name="Wang A."/>
            <person name="Jiang F."/>
            <person name="Liu H."/>
            <person name="Zhao H."/>
            <person name="Xu D."/>
            <person name="Zhang Y."/>
        </authorList>
    </citation>
    <scope>NUCLEOTIDE SEQUENCE [LARGE SCALE GENOMIC DNA]</scope>
    <source>
        <strain evidence="2">cv. Yunnan</strain>
        <tissue evidence="1">Leaves</tissue>
    </source>
</reference>
<name>A0ACB9ATA4_9ASTR</name>
<proteinExistence type="predicted"/>
<accession>A0ACB9ATA4</accession>
<reference evidence="2" key="1">
    <citation type="journal article" date="2022" name="Mol. Ecol. Resour.">
        <title>The genomes of chicory, endive, great burdock and yacon provide insights into Asteraceae palaeo-polyploidization history and plant inulin production.</title>
        <authorList>
            <person name="Fan W."/>
            <person name="Wang S."/>
            <person name="Wang H."/>
            <person name="Wang A."/>
            <person name="Jiang F."/>
            <person name="Liu H."/>
            <person name="Zhao H."/>
            <person name="Xu D."/>
            <person name="Zhang Y."/>
        </authorList>
    </citation>
    <scope>NUCLEOTIDE SEQUENCE [LARGE SCALE GENOMIC DNA]</scope>
    <source>
        <strain evidence="2">cv. Yunnan</strain>
    </source>
</reference>
<organism evidence="1 2">
    <name type="scientific">Smallanthus sonchifolius</name>
    <dbReference type="NCBI Taxonomy" id="185202"/>
    <lineage>
        <taxon>Eukaryota</taxon>
        <taxon>Viridiplantae</taxon>
        <taxon>Streptophyta</taxon>
        <taxon>Embryophyta</taxon>
        <taxon>Tracheophyta</taxon>
        <taxon>Spermatophyta</taxon>
        <taxon>Magnoliopsida</taxon>
        <taxon>eudicotyledons</taxon>
        <taxon>Gunneridae</taxon>
        <taxon>Pentapetalae</taxon>
        <taxon>asterids</taxon>
        <taxon>campanulids</taxon>
        <taxon>Asterales</taxon>
        <taxon>Asteraceae</taxon>
        <taxon>Asteroideae</taxon>
        <taxon>Heliantheae alliance</taxon>
        <taxon>Millerieae</taxon>
        <taxon>Smallanthus</taxon>
    </lineage>
</organism>
<dbReference type="Proteomes" id="UP001056120">
    <property type="component" value="Linkage Group LG24"/>
</dbReference>
<evidence type="ECO:0000313" key="2">
    <source>
        <dbReference type="Proteomes" id="UP001056120"/>
    </source>
</evidence>
<sequence>MAKRSLSLLPTLSSPRFFSSINKNQNPNPQEQLRNLHELLQQGQTQTAKNLIKTLITSTTPSDIYTHYTNKSEFFSSFILSVCAESNFPNEAFDLYMLIRKDGVIPSIASFNLLLQCLVSCGQYGRVLDLFDNVVSSGIRVDKFAFGKAVQSAVKMGDLRRGMELMDYMRNYGRMGVNKFVYNVLMGGLCKEKRVMDARKLFDEMLERGVVADKVTYNTMIDGYCKVGDVDEAFRIREKMKSGNVEANLVTFNTLLNGLCRGKRMDEAKKVWEDMKGHGFVPDGFTYSFMFDGFSRSGDLNALMSLYEQVEKDGIRINVYTCGILLNGLCKGGKTSKAEEILVKLLENGLVVTHHFQ</sequence>
<dbReference type="EMBL" id="CM042041">
    <property type="protein sequence ID" value="KAI3713474.1"/>
    <property type="molecule type" value="Genomic_DNA"/>
</dbReference>
<protein>
    <submittedName>
        <fullName evidence="1">Uncharacterized protein</fullName>
    </submittedName>
</protein>